<keyword evidence="3" id="KW-1185">Reference proteome</keyword>
<evidence type="ECO:0000313" key="3">
    <source>
        <dbReference type="Proteomes" id="UP000820818"/>
    </source>
</evidence>
<dbReference type="Proteomes" id="UP000820818">
    <property type="component" value="Unassembled WGS sequence"/>
</dbReference>
<gene>
    <name evidence="2" type="ORF">GHT06_001850</name>
</gene>
<dbReference type="EMBL" id="WJBH02000296">
    <property type="protein sequence ID" value="KAI9549450.1"/>
    <property type="molecule type" value="Genomic_DNA"/>
</dbReference>
<feature type="region of interest" description="Disordered" evidence="1">
    <location>
        <begin position="190"/>
        <end position="213"/>
    </location>
</feature>
<reference evidence="2" key="1">
    <citation type="submission" date="2022-05" db="EMBL/GenBank/DDBJ databases">
        <title>A multi-omics perspective on studying reproductive biology in Daphnia sinensis.</title>
        <authorList>
            <person name="Jia J."/>
        </authorList>
    </citation>
    <scope>NUCLEOTIDE SEQUENCE</scope>
    <source>
        <strain evidence="2">WSL</strain>
    </source>
</reference>
<sequence length="213" mass="23550">MQSAHHTRWTFLGIQKVRDNYMDCHTGTMDNSVGKIVEMDRNLVNDNKDQTCSAGLHFCSESYLNCFGGERIVIVKINPADVVSIPSDYNDAKGRACKQGDQRRIQQTSTSKRKWKLAPVTKNGSSAFYDGYTAGYAAGAGGNSRNNANQYGTHSDQVKFEEGYSKGYEDGEYGEVPKYQFDGYVSKAGQAGPKGLQDKVVGARTSWPHQNHN</sequence>
<proteinExistence type="predicted"/>
<organism evidence="2 3">
    <name type="scientific">Daphnia sinensis</name>
    <dbReference type="NCBI Taxonomy" id="1820382"/>
    <lineage>
        <taxon>Eukaryota</taxon>
        <taxon>Metazoa</taxon>
        <taxon>Ecdysozoa</taxon>
        <taxon>Arthropoda</taxon>
        <taxon>Crustacea</taxon>
        <taxon>Branchiopoda</taxon>
        <taxon>Diplostraca</taxon>
        <taxon>Cladocera</taxon>
        <taxon>Anomopoda</taxon>
        <taxon>Daphniidae</taxon>
        <taxon>Daphnia</taxon>
        <taxon>Daphnia similis group</taxon>
    </lineage>
</organism>
<comment type="caution">
    <text evidence="2">The sequence shown here is derived from an EMBL/GenBank/DDBJ whole genome shotgun (WGS) entry which is preliminary data.</text>
</comment>
<accession>A0AAD5PND4</accession>
<dbReference type="AlphaFoldDB" id="A0AAD5PND4"/>
<evidence type="ECO:0000313" key="2">
    <source>
        <dbReference type="EMBL" id="KAI9549450.1"/>
    </source>
</evidence>
<name>A0AAD5PND4_9CRUS</name>
<protein>
    <submittedName>
        <fullName evidence="2">Uncharacterized protein</fullName>
    </submittedName>
</protein>
<evidence type="ECO:0000256" key="1">
    <source>
        <dbReference type="SAM" id="MobiDB-lite"/>
    </source>
</evidence>